<feature type="domain" description="RDR1/2-like PH-like" evidence="10">
    <location>
        <begin position="103"/>
        <end position="253"/>
    </location>
</feature>
<keyword evidence="2 8" id="KW-0696">RNA-directed RNA polymerase</keyword>
<protein>
    <recommendedName>
        <fullName evidence="8">RNA-dependent RNA polymerase</fullName>
        <ecNumber evidence="8">2.7.7.48</ecNumber>
    </recommendedName>
</protein>
<dbReference type="SUPFAM" id="SSF54928">
    <property type="entry name" value="RNA-binding domain, RBD"/>
    <property type="match status" value="1"/>
</dbReference>
<dbReference type="Proteomes" id="UP000631114">
    <property type="component" value="Unassembled WGS sequence"/>
</dbReference>
<dbReference type="OrthoDB" id="6513042at2759"/>
<dbReference type="GO" id="GO:0003968">
    <property type="term" value="F:RNA-directed RNA polymerase activity"/>
    <property type="evidence" value="ECO:0007669"/>
    <property type="project" value="UniProtKB-KW"/>
</dbReference>
<evidence type="ECO:0000256" key="7">
    <source>
        <dbReference type="ARBA" id="ARBA00048744"/>
    </source>
</evidence>
<dbReference type="InterPro" id="IPR058752">
    <property type="entry name" value="RDRP_C_head"/>
</dbReference>
<evidence type="ECO:0000256" key="8">
    <source>
        <dbReference type="RuleBase" id="RU363098"/>
    </source>
</evidence>
<sequence length="1077" mass="122881">MSRTIQVSGLPSHVSAQVVKEFLERYAGEGTAFALKIRQSKSKGPNPRAFAVVQFTTTRCVETILKSSQCLYYGISRLKVHNMERDIVPKPREMLLSLDVPVLHFGCQVSGESFKAFWKRANVVVNFGFGLRKVELLLSLSGVDYKLELFYDSIWQIQLHRPRSRNTKYLVIQVFGAPRIYEKLTCSSDDIYGDPDLNYFRDTPDDQWVRATDFTTSSCIGQSSAICLELPQSCGLSAVRDNFHYYSENEDRFMLESGSPFSQSLELVPIVGPPQGLELPYSVLFKGSKVTPSKVYFCEPDVNLSNRVIRHFHEYIDNFIRVSFYDEDWEKMRSTDLSPRATSKNEDRRHTSIYKRILSTLRNGIVIGDKKFEFLAFSSSQLRDNSAWMFASENGLTAGTIRKWMGHFHEIRNVAKYAARLGQSFSSSRETLTVDRHEIEVIPDVEVGSNGKRYVFSDGIGKISVEFARRVAKKCGVNGFTPSSFQIRYGGYKGVVAVDPTSVMKLSLRKSMSKYISRNTKLDVLSWSKYQPCFLNRQLISLLSTLGVKDHIFEKKQKEAVDQLDLILTDPSMALEALEVMSPGENVSVLKEMLMCGYKPDIEPFLSMMLQTFRALKLLELRKKTRIFVPNGRAMMGCLDENRMLEYGQVFVQFSHISPQRFQGNTPFTTSINKSDQRKSIVKGRVIVAKNPCLHPGDVRVLQAVDIPALHHLVDCVVFPQKGARPRRVQTAVPVSKPDTRTCTRTHATQTIMHPSLGRPHPNECSGSDLDGDIYFVSWDHELIPPRQIDPMDYTPEPTVTLDHDVTIEEVQEYFTNYIVNDSLGIIANAHTAFADRELEKAESDACIELARLFSIAVDFPKTGVPAVIPTRLHVKEYPDFMEKLDKPTYESHRVIGKLFRAVKDIAPQTSCIKSFTKEIARRSYDRDMDIDGFEDYIEDAYYYKGEYDFKLASRMDYYGIKTEAELLGGSVMKMSKAFDKRRDLEGIELAVRSLKKEVRAWFDEKSSKSGCEADDIYAKASAWYHVTYHPDYWGCYNEGMGKDHFLSFPWCVSDKLIHIKRMSNVRKRLSEALRLI</sequence>
<gene>
    <name evidence="13" type="ORF">IFM89_020836</name>
</gene>
<dbReference type="Pfam" id="PF24823">
    <property type="entry name" value="PH_RDR2"/>
    <property type="match status" value="1"/>
</dbReference>
<dbReference type="GO" id="GO:0003723">
    <property type="term" value="F:RNA binding"/>
    <property type="evidence" value="ECO:0007669"/>
    <property type="project" value="UniProtKB-KW"/>
</dbReference>
<comment type="caution">
    <text evidence="13">The sequence shown here is derived from an EMBL/GenBank/DDBJ whole genome shotgun (WGS) entry which is preliminary data.</text>
</comment>
<accession>A0A835IUA5</accession>
<keyword evidence="6 8" id="KW-0943">RNA-mediated gene silencing</keyword>
<evidence type="ECO:0000256" key="2">
    <source>
        <dbReference type="ARBA" id="ARBA00022484"/>
    </source>
</evidence>
<evidence type="ECO:0000313" key="13">
    <source>
        <dbReference type="EMBL" id="KAF9625250.1"/>
    </source>
</evidence>
<evidence type="ECO:0000259" key="10">
    <source>
        <dbReference type="Pfam" id="PF24823"/>
    </source>
</evidence>
<dbReference type="PANTHER" id="PTHR23079">
    <property type="entry name" value="RNA-DEPENDENT RNA POLYMERASE"/>
    <property type="match status" value="1"/>
</dbReference>
<dbReference type="InterPro" id="IPR057596">
    <property type="entry name" value="RDRP_core"/>
</dbReference>
<keyword evidence="14" id="KW-1185">Reference proteome</keyword>
<evidence type="ECO:0000259" key="9">
    <source>
        <dbReference type="Pfam" id="PF05183"/>
    </source>
</evidence>
<organism evidence="13 14">
    <name type="scientific">Coptis chinensis</name>
    <dbReference type="NCBI Taxonomy" id="261450"/>
    <lineage>
        <taxon>Eukaryota</taxon>
        <taxon>Viridiplantae</taxon>
        <taxon>Streptophyta</taxon>
        <taxon>Embryophyta</taxon>
        <taxon>Tracheophyta</taxon>
        <taxon>Spermatophyta</taxon>
        <taxon>Magnoliopsida</taxon>
        <taxon>Ranunculales</taxon>
        <taxon>Ranunculaceae</taxon>
        <taxon>Coptidoideae</taxon>
        <taxon>Coptis</taxon>
    </lineage>
</organism>
<comment type="similarity">
    <text evidence="1 8">Belongs to the RdRP family.</text>
</comment>
<feature type="domain" description="RDRP core" evidence="9">
    <location>
        <begin position="290"/>
        <end position="903"/>
    </location>
</feature>
<dbReference type="InterPro" id="IPR057590">
    <property type="entry name" value="PH_RDR1/2-like"/>
</dbReference>
<dbReference type="InterPro" id="IPR007855">
    <property type="entry name" value="RDRP"/>
</dbReference>
<dbReference type="PANTHER" id="PTHR23079:SF1">
    <property type="entry name" value="RNA-DEPENDENT RNA POLYMERASE 1"/>
    <property type="match status" value="1"/>
</dbReference>
<evidence type="ECO:0000259" key="12">
    <source>
        <dbReference type="Pfam" id="PF26253"/>
    </source>
</evidence>
<dbReference type="Pfam" id="PF05183">
    <property type="entry name" value="RdRP"/>
    <property type="match status" value="1"/>
</dbReference>
<evidence type="ECO:0000256" key="4">
    <source>
        <dbReference type="ARBA" id="ARBA00022695"/>
    </source>
</evidence>
<name>A0A835IUA5_9MAGN</name>
<dbReference type="InterPro" id="IPR035979">
    <property type="entry name" value="RBD_domain_sf"/>
</dbReference>
<feature type="domain" description="RDRP C-terminal head" evidence="12">
    <location>
        <begin position="924"/>
        <end position="1069"/>
    </location>
</feature>
<keyword evidence="5 8" id="KW-0694">RNA-binding</keyword>
<dbReference type="GO" id="GO:0030422">
    <property type="term" value="P:siRNA processing"/>
    <property type="evidence" value="ECO:0007669"/>
    <property type="project" value="TreeGrafter"/>
</dbReference>
<dbReference type="GO" id="GO:0031380">
    <property type="term" value="C:nuclear RNA-directed RNA polymerase complex"/>
    <property type="evidence" value="ECO:0007669"/>
    <property type="project" value="TreeGrafter"/>
</dbReference>
<dbReference type="InterPro" id="IPR058763">
    <property type="entry name" value="RRM_RDR1/2-like"/>
</dbReference>
<evidence type="ECO:0000256" key="3">
    <source>
        <dbReference type="ARBA" id="ARBA00022679"/>
    </source>
</evidence>
<comment type="function">
    <text evidence="8">Probably involved in the RNA silencing pathway and required for the generation of small interfering RNAs (siRNAs).</text>
</comment>
<proteinExistence type="inferred from homology"/>
<dbReference type="EC" id="2.7.7.48" evidence="8"/>
<dbReference type="EMBL" id="JADFTS010000001">
    <property type="protein sequence ID" value="KAF9625250.1"/>
    <property type="molecule type" value="Genomic_DNA"/>
</dbReference>
<dbReference type="AlphaFoldDB" id="A0A835IUA5"/>
<evidence type="ECO:0000313" key="14">
    <source>
        <dbReference type="Proteomes" id="UP000631114"/>
    </source>
</evidence>
<feature type="domain" description="RDR1/2-like RRM" evidence="11">
    <location>
        <begin position="4"/>
        <end position="85"/>
    </location>
</feature>
<dbReference type="Pfam" id="PF26250">
    <property type="entry name" value="RRM_RdRP1_2"/>
    <property type="match status" value="1"/>
</dbReference>
<keyword evidence="4 8" id="KW-0548">Nucleotidyltransferase</keyword>
<reference evidence="13 14" key="1">
    <citation type="submission" date="2020-10" db="EMBL/GenBank/DDBJ databases">
        <title>The Coptis chinensis genome and diversification of protoberbering-type alkaloids.</title>
        <authorList>
            <person name="Wang B."/>
            <person name="Shu S."/>
            <person name="Song C."/>
            <person name="Liu Y."/>
        </authorList>
    </citation>
    <scope>NUCLEOTIDE SEQUENCE [LARGE SCALE GENOMIC DNA]</scope>
    <source>
        <strain evidence="13">HL-2020</strain>
        <tissue evidence="13">Leaf</tissue>
    </source>
</reference>
<comment type="catalytic activity">
    <reaction evidence="7 8">
        <text>RNA(n) + a ribonucleoside 5'-triphosphate = RNA(n+1) + diphosphate</text>
        <dbReference type="Rhea" id="RHEA:21248"/>
        <dbReference type="Rhea" id="RHEA-COMP:14527"/>
        <dbReference type="Rhea" id="RHEA-COMP:17342"/>
        <dbReference type="ChEBI" id="CHEBI:33019"/>
        <dbReference type="ChEBI" id="CHEBI:61557"/>
        <dbReference type="ChEBI" id="CHEBI:140395"/>
        <dbReference type="EC" id="2.7.7.48"/>
    </reaction>
</comment>
<keyword evidence="3 8" id="KW-0808">Transferase</keyword>
<evidence type="ECO:0000256" key="6">
    <source>
        <dbReference type="ARBA" id="ARBA00023158"/>
    </source>
</evidence>
<evidence type="ECO:0000256" key="5">
    <source>
        <dbReference type="ARBA" id="ARBA00022884"/>
    </source>
</evidence>
<evidence type="ECO:0000259" key="11">
    <source>
        <dbReference type="Pfam" id="PF26250"/>
    </source>
</evidence>
<evidence type="ECO:0000256" key="1">
    <source>
        <dbReference type="ARBA" id="ARBA00005762"/>
    </source>
</evidence>
<dbReference type="Pfam" id="PF26253">
    <property type="entry name" value="RdRP_head"/>
    <property type="match status" value="1"/>
</dbReference>